<dbReference type="Proteomes" id="UP000182312">
    <property type="component" value="Unassembled WGS sequence"/>
</dbReference>
<accession>A0A099F0K9</accession>
<dbReference type="eggNOG" id="COG3011">
    <property type="taxonomic scope" value="Bacteria"/>
</dbReference>
<dbReference type="Proteomes" id="UP000029846">
    <property type="component" value="Unassembled WGS sequence"/>
</dbReference>
<reference evidence="1 3" key="1">
    <citation type="submission" date="2014-09" db="EMBL/GenBank/DDBJ databases">
        <authorList>
            <person name="McGinnis J.M."/>
            <person name="Wolfgang W.J."/>
        </authorList>
    </citation>
    <scope>NUCLEOTIDE SEQUENCE [LARGE SCALE GENOMIC DNA]</scope>
    <source>
        <strain evidence="1 3">JCM 14014</strain>
    </source>
</reference>
<dbReference type="OrthoDB" id="9785438at2"/>
<keyword evidence="3" id="KW-1185">Reference proteome</keyword>
<evidence type="ECO:0000313" key="3">
    <source>
        <dbReference type="Proteomes" id="UP000029846"/>
    </source>
</evidence>
<reference evidence="2 4" key="3">
    <citation type="submission" date="2016-10" db="EMBL/GenBank/DDBJ databases">
        <authorList>
            <person name="de Groot N.N."/>
        </authorList>
    </citation>
    <scope>NUCLEOTIDE SEQUENCE [LARGE SCALE GENOMIC DNA]</scope>
    <source>
        <strain evidence="2 4">CGMCC 1.6117</strain>
    </source>
</reference>
<sequence>MPAERLTIIYDGECPFCSAYVTLLRLREAGRLVELVDARSDDPRVAEAQAAGIDLDEGMVILWGGRRYTGAQAVHVLALLSSTGGVFNRIQRWLFRSPRLASVLYPWLVRGRRLWLHLARRRRIGGPEKF</sequence>
<dbReference type="GO" id="GO:0015035">
    <property type="term" value="F:protein-disulfide reductase activity"/>
    <property type="evidence" value="ECO:0007669"/>
    <property type="project" value="InterPro"/>
</dbReference>
<proteinExistence type="predicted"/>
<name>A0A099F0K9_9RHOB</name>
<organism evidence="1 3">
    <name type="scientific">Paracoccus halophilus</name>
    <dbReference type="NCBI Taxonomy" id="376733"/>
    <lineage>
        <taxon>Bacteria</taxon>
        <taxon>Pseudomonadati</taxon>
        <taxon>Pseudomonadota</taxon>
        <taxon>Alphaproteobacteria</taxon>
        <taxon>Rhodobacterales</taxon>
        <taxon>Paracoccaceae</taxon>
        <taxon>Paracoccus</taxon>
    </lineage>
</organism>
<dbReference type="EMBL" id="JRKN01000018">
    <property type="protein sequence ID" value="KGJ03687.1"/>
    <property type="molecule type" value="Genomic_DNA"/>
</dbReference>
<protein>
    <submittedName>
        <fullName evidence="2">Predicted thiol-disulfide oxidoreductase YuxK, DCC family</fullName>
    </submittedName>
</protein>
<gene>
    <name evidence="1" type="ORF">IT41_12920</name>
    <name evidence="2" type="ORF">SAMN04487972_1175</name>
</gene>
<evidence type="ECO:0000313" key="4">
    <source>
        <dbReference type="Proteomes" id="UP000182312"/>
    </source>
</evidence>
<dbReference type="InterPro" id="IPR007263">
    <property type="entry name" value="DCC1-like"/>
</dbReference>
<dbReference type="Pfam" id="PF04134">
    <property type="entry name" value="DCC1-like"/>
    <property type="match status" value="1"/>
</dbReference>
<dbReference type="RefSeq" id="WP_036741882.1">
    <property type="nucleotide sequence ID" value="NZ_FOJO01000017.1"/>
</dbReference>
<dbReference type="AlphaFoldDB" id="A0A099F0K9"/>
<evidence type="ECO:0000313" key="2">
    <source>
        <dbReference type="EMBL" id="SFA57200.1"/>
    </source>
</evidence>
<reference evidence="1 3" key="2">
    <citation type="submission" date="2014-10" db="EMBL/GenBank/DDBJ databases">
        <title>Paracoccus sanguinis sp. nov., isolated from clinical specimens of New York State patients.</title>
        <authorList>
            <person name="Mingle L.A."/>
            <person name="Cole J.A."/>
            <person name="Lapierre P."/>
            <person name="Musser K.A."/>
        </authorList>
    </citation>
    <scope>NUCLEOTIDE SEQUENCE [LARGE SCALE GENOMIC DNA]</scope>
    <source>
        <strain evidence="1 3">JCM 14014</strain>
    </source>
</reference>
<dbReference type="EMBL" id="FOJO01000017">
    <property type="protein sequence ID" value="SFA57200.1"/>
    <property type="molecule type" value="Genomic_DNA"/>
</dbReference>
<evidence type="ECO:0000313" key="1">
    <source>
        <dbReference type="EMBL" id="KGJ03687.1"/>
    </source>
</evidence>